<dbReference type="GO" id="GO:0005737">
    <property type="term" value="C:cytoplasm"/>
    <property type="evidence" value="ECO:0007669"/>
    <property type="project" value="TreeGrafter"/>
</dbReference>
<keyword evidence="2" id="KW-0413">Isomerase</keyword>
<proteinExistence type="inferred from homology"/>
<dbReference type="SUPFAM" id="SSF54506">
    <property type="entry name" value="Diaminopimelate epimerase-like"/>
    <property type="match status" value="1"/>
</dbReference>
<dbReference type="InterPro" id="IPR003719">
    <property type="entry name" value="Phenazine_PhzF-like"/>
</dbReference>
<dbReference type="PANTHER" id="PTHR13774">
    <property type="entry name" value="PHENAZINE BIOSYNTHESIS PROTEIN"/>
    <property type="match status" value="1"/>
</dbReference>
<dbReference type="PANTHER" id="PTHR13774:SF39">
    <property type="entry name" value="BIOSYNTHESIS PROTEIN, PUTATIVE-RELATED"/>
    <property type="match status" value="1"/>
</dbReference>
<dbReference type="Pfam" id="PF02567">
    <property type="entry name" value="PhzC-PhzF"/>
    <property type="match status" value="1"/>
</dbReference>
<dbReference type="Gene3D" id="3.10.310.10">
    <property type="entry name" value="Diaminopimelate Epimerase, Chain A, domain 1"/>
    <property type="match status" value="2"/>
</dbReference>
<dbReference type="Proteomes" id="UP000183015">
    <property type="component" value="Unassembled WGS sequence"/>
</dbReference>
<evidence type="ECO:0000313" key="4">
    <source>
        <dbReference type="Proteomes" id="UP000183015"/>
    </source>
</evidence>
<dbReference type="GO" id="GO:0016853">
    <property type="term" value="F:isomerase activity"/>
    <property type="evidence" value="ECO:0007669"/>
    <property type="project" value="UniProtKB-KW"/>
</dbReference>
<dbReference type="STRING" id="235985.SAMN05414137_105265"/>
<organism evidence="3 4">
    <name type="scientific">Streptacidiphilus jiangxiensis</name>
    <dbReference type="NCBI Taxonomy" id="235985"/>
    <lineage>
        <taxon>Bacteria</taxon>
        <taxon>Bacillati</taxon>
        <taxon>Actinomycetota</taxon>
        <taxon>Actinomycetes</taxon>
        <taxon>Kitasatosporales</taxon>
        <taxon>Streptomycetaceae</taxon>
        <taxon>Streptacidiphilus</taxon>
    </lineage>
</organism>
<evidence type="ECO:0000256" key="1">
    <source>
        <dbReference type="ARBA" id="ARBA00008270"/>
    </source>
</evidence>
<dbReference type="AlphaFoldDB" id="A0A1H7MAB9"/>
<dbReference type="eggNOG" id="COG0384">
    <property type="taxonomic scope" value="Bacteria"/>
</dbReference>
<comment type="similarity">
    <text evidence="1">Belongs to the PhzF family.</text>
</comment>
<sequence length="305" mass="30992">MTTPRPRGRDRTAAIPVTIVDACLRDGTGGSPTAVVAETPELRLDDESRRRIPELADTSHAVFVATRPGDGGTAVRFFTAEGELPACGHGTVAALAYLAEQTGAPTYQVALEAPGGRTLHGRAVRQGGLVQAEFDVGPVALREPSAQELGLLLPALGLPLVASARVATLGRPRLLVRVPSRGTVEALAPDLPALAQACRDLDLLGCYAYAAVPAGGPAARQRYVARMFAPAIGVPEDIANANSTACLAALQHASGGLVAGLAVDMGDRMGSPATISASIAAPAGTEPPLVRVGGTARVSAPRSGA</sequence>
<evidence type="ECO:0000256" key="2">
    <source>
        <dbReference type="ARBA" id="ARBA00023235"/>
    </source>
</evidence>
<name>A0A1H7MAB9_STRJI</name>
<reference evidence="4" key="1">
    <citation type="submission" date="2016-10" db="EMBL/GenBank/DDBJ databases">
        <authorList>
            <person name="Varghese N."/>
        </authorList>
    </citation>
    <scope>NUCLEOTIDE SEQUENCE [LARGE SCALE GENOMIC DNA]</scope>
    <source>
        <strain evidence="4">DSM 45096 / BCRC 16803 / CGMCC 4.1857 / CIP 109030 / JCM 12277 / KCTC 19219 / NBRC 100920 / 33214</strain>
    </source>
</reference>
<dbReference type="EMBL" id="FOAZ01000005">
    <property type="protein sequence ID" value="SEL08071.1"/>
    <property type="molecule type" value="Genomic_DNA"/>
</dbReference>
<gene>
    <name evidence="3" type="ORF">SAMN05414137_105265</name>
</gene>
<dbReference type="PIRSF" id="PIRSF016184">
    <property type="entry name" value="PhzC_PhzF"/>
    <property type="match status" value="1"/>
</dbReference>
<keyword evidence="4" id="KW-1185">Reference proteome</keyword>
<accession>A0A1H7MAB9</accession>
<dbReference type="OrthoDB" id="9788221at2"/>
<evidence type="ECO:0000313" key="3">
    <source>
        <dbReference type="EMBL" id="SEL08071.1"/>
    </source>
</evidence>
<dbReference type="RefSeq" id="WP_042451871.1">
    <property type="nucleotide sequence ID" value="NZ_BBPN01000023.1"/>
</dbReference>
<protein>
    <submittedName>
        <fullName evidence="3">Phenazine biosynthesis protein PhzF family</fullName>
    </submittedName>
</protein>